<organism evidence="7 8">
    <name type="scientific">Azospirillum griseum</name>
    <dbReference type="NCBI Taxonomy" id="2496639"/>
    <lineage>
        <taxon>Bacteria</taxon>
        <taxon>Pseudomonadati</taxon>
        <taxon>Pseudomonadota</taxon>
        <taxon>Alphaproteobacteria</taxon>
        <taxon>Rhodospirillales</taxon>
        <taxon>Azospirillaceae</taxon>
        <taxon>Azospirillum</taxon>
    </lineage>
</organism>
<dbReference type="Gene3D" id="1.10.357.10">
    <property type="entry name" value="Tetracycline Repressor, domain 2"/>
    <property type="match status" value="1"/>
</dbReference>
<reference evidence="7 8" key="1">
    <citation type="submission" date="2018-12" db="EMBL/GenBank/DDBJ databases">
        <authorList>
            <person name="Yang Y."/>
        </authorList>
    </citation>
    <scope>NUCLEOTIDE SEQUENCE [LARGE SCALE GENOMIC DNA]</scope>
    <source>
        <strain evidence="7 8">L-25-5w-1</strain>
    </source>
</reference>
<evidence type="ECO:0000256" key="4">
    <source>
        <dbReference type="PROSITE-ProRule" id="PRU00335"/>
    </source>
</evidence>
<dbReference type="InterPro" id="IPR009057">
    <property type="entry name" value="Homeodomain-like_sf"/>
</dbReference>
<evidence type="ECO:0000256" key="5">
    <source>
        <dbReference type="SAM" id="MobiDB-lite"/>
    </source>
</evidence>
<dbReference type="EMBL" id="RXMA01000018">
    <property type="protein sequence ID" value="RTR17606.1"/>
    <property type="molecule type" value="Genomic_DNA"/>
</dbReference>
<keyword evidence="1" id="KW-0805">Transcription regulation</keyword>
<dbReference type="PRINTS" id="PR00455">
    <property type="entry name" value="HTHTETR"/>
</dbReference>
<feature type="region of interest" description="Disordered" evidence="5">
    <location>
        <begin position="19"/>
        <end position="43"/>
    </location>
</feature>
<dbReference type="InterPro" id="IPR050109">
    <property type="entry name" value="HTH-type_TetR-like_transc_reg"/>
</dbReference>
<dbReference type="Proteomes" id="UP000277007">
    <property type="component" value="Unassembled WGS sequence"/>
</dbReference>
<comment type="caution">
    <text evidence="7">The sequence shown here is derived from an EMBL/GenBank/DDBJ whole genome shotgun (WGS) entry which is preliminary data.</text>
</comment>
<keyword evidence="3" id="KW-0804">Transcription</keyword>
<evidence type="ECO:0000313" key="8">
    <source>
        <dbReference type="Proteomes" id="UP000277007"/>
    </source>
</evidence>
<keyword evidence="8" id="KW-1185">Reference proteome</keyword>
<dbReference type="PANTHER" id="PTHR30055:SF234">
    <property type="entry name" value="HTH-TYPE TRANSCRIPTIONAL REGULATOR BETI"/>
    <property type="match status" value="1"/>
</dbReference>
<name>A0A431VEE8_9PROT</name>
<evidence type="ECO:0000313" key="7">
    <source>
        <dbReference type="EMBL" id="RTR17606.1"/>
    </source>
</evidence>
<keyword evidence="2 4" id="KW-0238">DNA-binding</keyword>
<gene>
    <name evidence="7" type="ORF">EJ903_17525</name>
</gene>
<dbReference type="InterPro" id="IPR001647">
    <property type="entry name" value="HTH_TetR"/>
</dbReference>
<evidence type="ECO:0000256" key="2">
    <source>
        <dbReference type="ARBA" id="ARBA00023125"/>
    </source>
</evidence>
<evidence type="ECO:0000256" key="3">
    <source>
        <dbReference type="ARBA" id="ARBA00023163"/>
    </source>
</evidence>
<feature type="DNA-binding region" description="H-T-H motif" evidence="4">
    <location>
        <begin position="71"/>
        <end position="90"/>
    </location>
</feature>
<dbReference type="AlphaFoldDB" id="A0A431VEE8"/>
<dbReference type="SUPFAM" id="SSF46689">
    <property type="entry name" value="Homeodomain-like"/>
    <property type="match status" value="1"/>
</dbReference>
<evidence type="ECO:0000256" key="1">
    <source>
        <dbReference type="ARBA" id="ARBA00023015"/>
    </source>
</evidence>
<evidence type="ECO:0000259" key="6">
    <source>
        <dbReference type="PROSITE" id="PS50977"/>
    </source>
</evidence>
<dbReference type="PANTHER" id="PTHR30055">
    <property type="entry name" value="HTH-TYPE TRANSCRIPTIONAL REGULATOR RUTR"/>
    <property type="match status" value="1"/>
</dbReference>
<sequence length="254" mass="27594">MDFDLDGGRIARDGVRANSLSRTRRAMTDDTDQQLDSMRKKPRQPRAWRTVATIFEATVQILARHGESGLTTNRVAERAGVSIGTLYQYFPGMDAIILAMIDWRRRQIVADLEKMLAAAGASNDDPAIHTRLYIRTLVQAFGIPAPGTAPLLRRAWLLDHTPECIAMMQDTVALTHAALTQRAHPDYPPPSPADLFVATRGVMGAIRAAVLEGSDLPGTQAFEDALTTITLALTRRPAGSRQDDAEGGGGARPV</sequence>
<dbReference type="GO" id="GO:0000976">
    <property type="term" value="F:transcription cis-regulatory region binding"/>
    <property type="evidence" value="ECO:0007669"/>
    <property type="project" value="TreeGrafter"/>
</dbReference>
<feature type="domain" description="HTH tetR-type" evidence="6">
    <location>
        <begin position="48"/>
        <end position="108"/>
    </location>
</feature>
<protein>
    <submittedName>
        <fullName evidence="7">TetR/AcrR family transcriptional regulator</fullName>
    </submittedName>
</protein>
<dbReference type="GO" id="GO:0003700">
    <property type="term" value="F:DNA-binding transcription factor activity"/>
    <property type="evidence" value="ECO:0007669"/>
    <property type="project" value="TreeGrafter"/>
</dbReference>
<dbReference type="PROSITE" id="PS50977">
    <property type="entry name" value="HTH_TETR_2"/>
    <property type="match status" value="1"/>
</dbReference>
<accession>A0A431VEE8</accession>
<proteinExistence type="predicted"/>
<dbReference type="Pfam" id="PF00440">
    <property type="entry name" value="TetR_N"/>
    <property type="match status" value="1"/>
</dbReference>